<sequence length="50" mass="5792">MIEQAERRIERQRRVAGWSVEIFSCDSLGFQCIDAGISITAIYENVFEPR</sequence>
<dbReference type="EMBL" id="CP048029">
    <property type="protein sequence ID" value="QIK38368.1"/>
    <property type="molecule type" value="Genomic_DNA"/>
</dbReference>
<evidence type="ECO:0000313" key="1">
    <source>
        <dbReference type="EMBL" id="QIK38368.1"/>
    </source>
</evidence>
<protein>
    <submittedName>
        <fullName evidence="1">Uncharacterized protein</fullName>
    </submittedName>
</protein>
<keyword evidence="2" id="KW-1185">Reference proteome</keyword>
<reference evidence="2" key="1">
    <citation type="submission" date="2020-01" db="EMBL/GenBank/DDBJ databases">
        <title>Caldichromatium gen. nov., sp. nov., a thermophilic purple sulfur bacterium member of the family Chromatiaceae isolated from Nakabusa hot spring, Japan.</title>
        <authorList>
            <person name="Saini M.K."/>
            <person name="Hanada S."/>
            <person name="Tank M."/>
        </authorList>
    </citation>
    <scope>NUCLEOTIDE SEQUENCE [LARGE SCALE GENOMIC DNA]</scope>
    <source>
        <strain evidence="2">No.7</strain>
    </source>
</reference>
<gene>
    <name evidence="1" type="ORF">GWK36_10700</name>
</gene>
<evidence type="ECO:0000313" key="2">
    <source>
        <dbReference type="Proteomes" id="UP000502699"/>
    </source>
</evidence>
<dbReference type="AlphaFoldDB" id="A0A6G7VET7"/>
<dbReference type="Proteomes" id="UP000502699">
    <property type="component" value="Chromosome"/>
</dbReference>
<organism evidence="1 2">
    <name type="scientific">Caldichromatium japonicum</name>
    <dbReference type="NCBI Taxonomy" id="2699430"/>
    <lineage>
        <taxon>Bacteria</taxon>
        <taxon>Pseudomonadati</taxon>
        <taxon>Pseudomonadota</taxon>
        <taxon>Gammaproteobacteria</taxon>
        <taxon>Chromatiales</taxon>
        <taxon>Chromatiaceae</taxon>
        <taxon>Caldichromatium</taxon>
    </lineage>
</organism>
<accession>A0A6G7VET7</accession>
<name>A0A6G7VET7_9GAMM</name>
<proteinExistence type="predicted"/>
<dbReference type="KEGG" id="cjap:GWK36_10700"/>